<sequence>MAMIASEGPEKPEWQVHFSRYFNYPVYPPLSSTCPSLIPLPHNRRYRPTRGTWISTSSHTASLRIIIDPSDAILSVSFRGKILEEHYFTKLHFSWPQVSCVSGFPARGGRAVFVTYKDSAAEAIKLLIFMPALYNFATICFSVLLLIRLEDATEIEPLNSDFRSEISSQSAFLSSNIPRYSAPEEELSFMTPDHNYTPQMPPSFNCEAEQQSCTQKTVLNHSVQGVSPALPPSFMSLLTNCYSEVKQDQQTVSGETDLKLQIVRYMEDHTFQDMLIKVEKVMSEMGDDLSL</sequence>
<organism evidence="2 3">
    <name type="scientific">Cephalotus follicularis</name>
    <name type="common">Albany pitcher plant</name>
    <dbReference type="NCBI Taxonomy" id="3775"/>
    <lineage>
        <taxon>Eukaryota</taxon>
        <taxon>Viridiplantae</taxon>
        <taxon>Streptophyta</taxon>
        <taxon>Embryophyta</taxon>
        <taxon>Tracheophyta</taxon>
        <taxon>Spermatophyta</taxon>
        <taxon>Magnoliopsida</taxon>
        <taxon>eudicotyledons</taxon>
        <taxon>Gunneridae</taxon>
        <taxon>Pentapetalae</taxon>
        <taxon>rosids</taxon>
        <taxon>fabids</taxon>
        <taxon>Oxalidales</taxon>
        <taxon>Cephalotaceae</taxon>
        <taxon>Cephalotus</taxon>
    </lineage>
</organism>
<accession>A0A1Q3CA68</accession>
<dbReference type="STRING" id="3775.A0A1Q3CA68"/>
<dbReference type="AlphaFoldDB" id="A0A1Q3CA68"/>
<reference evidence="3" key="1">
    <citation type="submission" date="2016-04" db="EMBL/GenBank/DDBJ databases">
        <title>Cephalotus genome sequencing.</title>
        <authorList>
            <person name="Fukushima K."/>
            <person name="Hasebe M."/>
            <person name="Fang X."/>
        </authorList>
    </citation>
    <scope>NUCLEOTIDE SEQUENCE [LARGE SCALE GENOMIC DNA]</scope>
    <source>
        <strain evidence="3">cv. St1</strain>
    </source>
</reference>
<comment type="caution">
    <text evidence="2">The sequence shown here is derived from an EMBL/GenBank/DDBJ whole genome shotgun (WGS) entry which is preliminary data.</text>
</comment>
<name>A0A1Q3CA68_CEPFO</name>
<gene>
    <name evidence="2" type="ORF">CFOL_v3_20586</name>
</gene>
<protein>
    <recommendedName>
        <fullName evidence="1">Poor homologous synapsis 1 PH domain-containing protein</fullName>
    </recommendedName>
</protein>
<feature type="domain" description="Poor homologous synapsis 1 PH" evidence="1">
    <location>
        <begin position="13"/>
        <end position="125"/>
    </location>
</feature>
<dbReference type="InParanoid" id="A0A1Q3CA68"/>
<proteinExistence type="predicted"/>
<keyword evidence="3" id="KW-1185">Reference proteome</keyword>
<evidence type="ECO:0000313" key="2">
    <source>
        <dbReference type="EMBL" id="GAV77114.1"/>
    </source>
</evidence>
<dbReference type="Proteomes" id="UP000187406">
    <property type="component" value="Unassembled WGS sequence"/>
</dbReference>
<evidence type="ECO:0000313" key="3">
    <source>
        <dbReference type="Proteomes" id="UP000187406"/>
    </source>
</evidence>
<evidence type="ECO:0000259" key="1">
    <source>
        <dbReference type="Pfam" id="PF25349"/>
    </source>
</evidence>
<dbReference type="OrthoDB" id="1864854at2759"/>
<dbReference type="FunCoup" id="A0A1Q3CA68">
    <property type="interactions" value="7"/>
</dbReference>
<dbReference type="EMBL" id="BDDD01001572">
    <property type="protein sequence ID" value="GAV77114.1"/>
    <property type="molecule type" value="Genomic_DNA"/>
</dbReference>
<dbReference type="InterPro" id="IPR057619">
    <property type="entry name" value="PH_PHS1"/>
</dbReference>
<dbReference type="Pfam" id="PF25349">
    <property type="entry name" value="PH_PHS1"/>
    <property type="match status" value="1"/>
</dbReference>